<evidence type="ECO:0000256" key="1">
    <source>
        <dbReference type="ARBA" id="ARBA00022741"/>
    </source>
</evidence>
<feature type="domain" description="Carboxyltransferase" evidence="4">
    <location>
        <begin position="27"/>
        <end position="288"/>
    </location>
</feature>
<dbReference type="InterPro" id="IPR003778">
    <property type="entry name" value="CT_A_B"/>
</dbReference>
<gene>
    <name evidence="5" type="ORF">SAMN06295909_2799</name>
</gene>
<dbReference type="SMART" id="SM00797">
    <property type="entry name" value="AHS2"/>
    <property type="match status" value="1"/>
</dbReference>
<keyword evidence="6" id="KW-1185">Reference proteome</keyword>
<keyword evidence="2" id="KW-0378">Hydrolase</keyword>
<dbReference type="EMBL" id="FXWJ01000004">
    <property type="protein sequence ID" value="SMQ72524.1"/>
    <property type="molecule type" value="Genomic_DNA"/>
</dbReference>
<dbReference type="SUPFAM" id="SSF50891">
    <property type="entry name" value="Cyclophilin-like"/>
    <property type="match status" value="1"/>
</dbReference>
<dbReference type="Pfam" id="PF02626">
    <property type="entry name" value="CT_A_B"/>
    <property type="match status" value="1"/>
</dbReference>
<dbReference type="InterPro" id="IPR052708">
    <property type="entry name" value="PxpC"/>
</dbReference>
<proteinExistence type="predicted"/>
<sequence length="289" mass="30170">MMGGTLLVEVAGPATTVQDLGRPGAAALGVSPSGALDRGALRLANRLVGNPEGRAALEVVLGPFVAVPDVDLWIAVTGAWGAITVDGRPVDGHRAVRVAAGSRLELGAATHGLRYVLAVRGGFDGPQLLGSRSTDTLSGLGPAPVVGGDRLVVLPTPRRRIPPLDIAPWTRPDDGERLVRVSPGPRRDWFDAASLQRLVEQSWGVTADTDRIGMRLDGTPLERLDPGRELPSEGMVAGAVQVPPSGRPTILAADHPVTGGYPVIAVVRAADRDLLAQLRPGQRLRFSTG</sequence>
<keyword evidence="3" id="KW-0067">ATP-binding</keyword>
<dbReference type="Proteomes" id="UP000194464">
    <property type="component" value="Unassembled WGS sequence"/>
</dbReference>
<dbReference type="PANTHER" id="PTHR43309:SF3">
    <property type="entry name" value="5-OXOPROLINASE SUBUNIT C"/>
    <property type="match status" value="1"/>
</dbReference>
<dbReference type="Gene3D" id="2.40.100.10">
    <property type="entry name" value="Cyclophilin-like"/>
    <property type="match status" value="1"/>
</dbReference>
<organism evidence="5 6">
    <name type="scientific">Plantibacter elymi</name>
    <name type="common">nom. nud.</name>
    <dbReference type="NCBI Taxonomy" id="199708"/>
    <lineage>
        <taxon>Bacteria</taxon>
        <taxon>Bacillati</taxon>
        <taxon>Actinomycetota</taxon>
        <taxon>Actinomycetes</taxon>
        <taxon>Micrococcales</taxon>
        <taxon>Microbacteriaceae</taxon>
        <taxon>Plantibacter</taxon>
    </lineage>
</organism>
<evidence type="ECO:0000259" key="4">
    <source>
        <dbReference type="SMART" id="SM00797"/>
    </source>
</evidence>
<keyword evidence="1" id="KW-0547">Nucleotide-binding</keyword>
<reference evidence="5 6" key="1">
    <citation type="submission" date="2017-04" db="EMBL/GenBank/DDBJ databases">
        <authorList>
            <person name="Varghese N."/>
            <person name="Submissions S."/>
        </authorList>
    </citation>
    <scope>NUCLEOTIDE SEQUENCE [LARGE SCALE GENOMIC DNA]</scope>
    <source>
        <strain evidence="5 6">VKM Ac-1784</strain>
    </source>
</reference>
<comment type="caution">
    <text evidence="5">The sequence shown here is derived from an EMBL/GenBank/DDBJ whole genome shotgun (WGS) entry which is preliminary data.</text>
</comment>
<dbReference type="InterPro" id="IPR029000">
    <property type="entry name" value="Cyclophilin-like_dom_sf"/>
</dbReference>
<accession>A0ABY1RHW9</accession>
<dbReference type="NCBIfam" id="TIGR00724">
    <property type="entry name" value="urea_amlyse_rel"/>
    <property type="match status" value="1"/>
</dbReference>
<evidence type="ECO:0000256" key="3">
    <source>
        <dbReference type="ARBA" id="ARBA00022840"/>
    </source>
</evidence>
<name>A0ABY1RHW9_9MICO</name>
<protein>
    <submittedName>
        <fullName evidence="5">Biotin-dependent carboxylase uncharacterized domain-containing protein</fullName>
    </submittedName>
</protein>
<dbReference type="RefSeq" id="WP_086474488.1">
    <property type="nucleotide sequence ID" value="NZ_FXWJ01000004.1"/>
</dbReference>
<evidence type="ECO:0000313" key="6">
    <source>
        <dbReference type="Proteomes" id="UP000194464"/>
    </source>
</evidence>
<evidence type="ECO:0000256" key="2">
    <source>
        <dbReference type="ARBA" id="ARBA00022801"/>
    </source>
</evidence>
<dbReference type="PANTHER" id="PTHR43309">
    <property type="entry name" value="5-OXOPROLINASE SUBUNIT C"/>
    <property type="match status" value="1"/>
</dbReference>
<evidence type="ECO:0000313" key="5">
    <source>
        <dbReference type="EMBL" id="SMQ72524.1"/>
    </source>
</evidence>